<dbReference type="EC" id="6.3.5.-" evidence="2"/>
<comment type="subunit">
    <text evidence="2">Subunit of the heterotrimeric GatCAB amidotransferase (AdT) complex, composed of A, B and C subunits.</text>
</comment>
<comment type="caution">
    <text evidence="3">The sequence shown here is derived from an EMBL/GenBank/DDBJ whole genome shotgun (WGS) entry which is preliminary data.</text>
</comment>
<proteinExistence type="inferred from homology"/>
<keyword evidence="1 2" id="KW-0547">Nucleotide-binding</keyword>
<sequence>MNVASRRLALCRPLRRFPDCPATPAATTTTTTTTVRRVTTTTQPLCCESKVPQEPHVVPTPPPKAPPKPQVDLRLVQLLEKLSLVDFANKEGIERLEAAIGMADQLIQVDTAGVEPLITVLEDRSLPLAEDEVLHGSQKEELLACAHTTLDDYFVVPPGNITYEEERSYHASLKQQHQEEEE</sequence>
<keyword evidence="2" id="KW-0067">ATP-binding</keyword>
<evidence type="ECO:0000256" key="1">
    <source>
        <dbReference type="ARBA" id="ARBA00022741"/>
    </source>
</evidence>
<dbReference type="InterPro" id="IPR036113">
    <property type="entry name" value="Asp/Glu-ADT_sf_sub_c"/>
</dbReference>
<keyword evidence="4" id="KW-1185">Reference proteome</keyword>
<dbReference type="GO" id="GO:0032543">
    <property type="term" value="P:mitochondrial translation"/>
    <property type="evidence" value="ECO:0007669"/>
    <property type="project" value="UniProtKB-UniRule"/>
</dbReference>
<dbReference type="PANTHER" id="PTHR15004:SF0">
    <property type="entry name" value="GLUTAMYL-TRNA(GLN) AMIDOTRANSFERASE SUBUNIT C, MITOCHONDRIAL"/>
    <property type="match status" value="1"/>
</dbReference>
<accession>A0AAW0SUS6</accession>
<evidence type="ECO:0000313" key="3">
    <source>
        <dbReference type="EMBL" id="KAK8378465.1"/>
    </source>
</evidence>
<dbReference type="AlphaFoldDB" id="A0AAW0SUS6"/>
<comment type="catalytic activity">
    <reaction evidence="2">
        <text>L-glutamyl-tRNA(Gln) + L-glutamine + ATP + H2O = L-glutaminyl-tRNA(Gln) + L-glutamate + ADP + phosphate + H(+)</text>
        <dbReference type="Rhea" id="RHEA:17521"/>
        <dbReference type="Rhea" id="RHEA-COMP:9681"/>
        <dbReference type="Rhea" id="RHEA-COMP:9684"/>
        <dbReference type="ChEBI" id="CHEBI:15377"/>
        <dbReference type="ChEBI" id="CHEBI:15378"/>
        <dbReference type="ChEBI" id="CHEBI:29985"/>
        <dbReference type="ChEBI" id="CHEBI:30616"/>
        <dbReference type="ChEBI" id="CHEBI:43474"/>
        <dbReference type="ChEBI" id="CHEBI:58359"/>
        <dbReference type="ChEBI" id="CHEBI:78520"/>
        <dbReference type="ChEBI" id="CHEBI:78521"/>
        <dbReference type="ChEBI" id="CHEBI:456216"/>
    </reaction>
</comment>
<evidence type="ECO:0000313" key="4">
    <source>
        <dbReference type="Proteomes" id="UP001487740"/>
    </source>
</evidence>
<evidence type="ECO:0000256" key="2">
    <source>
        <dbReference type="HAMAP-Rule" id="MF_03149"/>
    </source>
</evidence>
<dbReference type="GO" id="GO:0005524">
    <property type="term" value="F:ATP binding"/>
    <property type="evidence" value="ECO:0007669"/>
    <property type="project" value="UniProtKB-KW"/>
</dbReference>
<protein>
    <recommendedName>
        <fullName evidence="2">Glutamyl-tRNA(Gln) amidotransferase subunit C, mitochondrial</fullName>
        <shortName evidence="2">Glu-AdT subunit C</shortName>
        <ecNumber evidence="2">6.3.5.-</ecNumber>
    </recommendedName>
</protein>
<gene>
    <name evidence="3" type="ORF">O3P69_011164</name>
</gene>
<comment type="similarity">
    <text evidence="2">Belongs to the GatC family.</text>
</comment>
<dbReference type="GO" id="GO:0006450">
    <property type="term" value="P:regulation of translational fidelity"/>
    <property type="evidence" value="ECO:0007669"/>
    <property type="project" value="InterPro"/>
</dbReference>
<comment type="function">
    <text evidence="2">Allows the formation of correctly charged Gln-tRNA(Gln) through the transamidation of misacylated Glu-tRNA(Gln) in the mitochondria. The reaction takes place in the presence of glutamine and ATP through an activated gamma-phospho-Glu-tRNA(Gln).</text>
</comment>
<dbReference type="GO" id="GO:0070681">
    <property type="term" value="P:glutaminyl-tRNAGln biosynthesis via transamidation"/>
    <property type="evidence" value="ECO:0007669"/>
    <property type="project" value="UniProtKB-UniRule"/>
</dbReference>
<dbReference type="HAMAP" id="MF_00122">
    <property type="entry name" value="GatC"/>
    <property type="match status" value="1"/>
</dbReference>
<keyword evidence="2" id="KW-0648">Protein biosynthesis</keyword>
<dbReference type="PANTHER" id="PTHR15004">
    <property type="entry name" value="GLUTAMYL-TRNA(GLN) AMIDOTRANSFERASE SUBUNIT C, MITOCHONDRIAL"/>
    <property type="match status" value="1"/>
</dbReference>
<dbReference type="GO" id="GO:0050567">
    <property type="term" value="F:glutaminyl-tRNA synthase (glutamine-hydrolyzing) activity"/>
    <property type="evidence" value="ECO:0007669"/>
    <property type="project" value="UniProtKB-UniRule"/>
</dbReference>
<keyword evidence="2" id="KW-0436">Ligase</keyword>
<dbReference type="InterPro" id="IPR003837">
    <property type="entry name" value="GatC"/>
</dbReference>
<reference evidence="3 4" key="1">
    <citation type="submission" date="2023-03" db="EMBL/GenBank/DDBJ databases">
        <title>High-quality genome of Scylla paramamosain provides insights in environmental adaptation.</title>
        <authorList>
            <person name="Zhang L."/>
        </authorList>
    </citation>
    <scope>NUCLEOTIDE SEQUENCE [LARGE SCALE GENOMIC DNA]</scope>
    <source>
        <strain evidence="3">LZ_2023a</strain>
        <tissue evidence="3">Muscle</tissue>
    </source>
</reference>
<organism evidence="3 4">
    <name type="scientific">Scylla paramamosain</name>
    <name type="common">Mud crab</name>
    <dbReference type="NCBI Taxonomy" id="85552"/>
    <lineage>
        <taxon>Eukaryota</taxon>
        <taxon>Metazoa</taxon>
        <taxon>Ecdysozoa</taxon>
        <taxon>Arthropoda</taxon>
        <taxon>Crustacea</taxon>
        <taxon>Multicrustacea</taxon>
        <taxon>Malacostraca</taxon>
        <taxon>Eumalacostraca</taxon>
        <taxon>Eucarida</taxon>
        <taxon>Decapoda</taxon>
        <taxon>Pleocyemata</taxon>
        <taxon>Brachyura</taxon>
        <taxon>Eubrachyura</taxon>
        <taxon>Portunoidea</taxon>
        <taxon>Portunidae</taxon>
        <taxon>Portuninae</taxon>
        <taxon>Scylla</taxon>
    </lineage>
</organism>
<dbReference type="GO" id="GO:0005739">
    <property type="term" value="C:mitochondrion"/>
    <property type="evidence" value="ECO:0007669"/>
    <property type="project" value="UniProtKB-SubCell"/>
</dbReference>
<comment type="subcellular location">
    <subcellularLocation>
        <location evidence="2">Mitochondrion</location>
    </subcellularLocation>
</comment>
<keyword evidence="2" id="KW-0496">Mitochondrion</keyword>
<dbReference type="GO" id="GO:0030956">
    <property type="term" value="C:glutamyl-tRNA(Gln) amidotransferase complex"/>
    <property type="evidence" value="ECO:0007669"/>
    <property type="project" value="UniProtKB-UniRule"/>
</dbReference>
<name>A0AAW0SUS6_SCYPA</name>
<dbReference type="EMBL" id="JARAKH010000045">
    <property type="protein sequence ID" value="KAK8378465.1"/>
    <property type="molecule type" value="Genomic_DNA"/>
</dbReference>
<dbReference type="SUPFAM" id="SSF141000">
    <property type="entry name" value="Glu-tRNAGln amidotransferase C subunit"/>
    <property type="match status" value="1"/>
</dbReference>
<dbReference type="Proteomes" id="UP001487740">
    <property type="component" value="Unassembled WGS sequence"/>
</dbReference>
<dbReference type="Pfam" id="PF02686">
    <property type="entry name" value="GatC"/>
    <property type="match status" value="1"/>
</dbReference>